<keyword evidence="1" id="KW-0175">Coiled coil</keyword>
<sequence length="190" mass="22000">MAKKRSSKKPRVLTTGSPQFLDEITAGRTVRVKESDWLAYWQSVGEDRDREIKHLKEVIAGASRDYNQMRLQRDQVETERNQVKEDCLERIRLIRQREKVITALLMPWAVALGPARLQFLLLDLLHAVGLQVDVQTENDIQILISDELRELLKKDKFVGENPNDALHCLRQCNIVFVEHAKKAFSLMNDP</sequence>
<gene>
    <name evidence="3" type="ORF">A3C88_01105</name>
</gene>
<comment type="caution">
    <text evidence="3">The sequence shown here is derived from an EMBL/GenBank/DDBJ whole genome shotgun (WGS) entry which is preliminary data.</text>
</comment>
<evidence type="ECO:0000313" key="4">
    <source>
        <dbReference type="Proteomes" id="UP000178117"/>
    </source>
</evidence>
<keyword evidence="2" id="KW-0812">Transmembrane</keyword>
<dbReference type="AlphaFoldDB" id="A0A1F8FXW1"/>
<reference evidence="3 4" key="1">
    <citation type="journal article" date="2016" name="Nat. Commun.">
        <title>Thousands of microbial genomes shed light on interconnected biogeochemical processes in an aquifer system.</title>
        <authorList>
            <person name="Anantharaman K."/>
            <person name="Brown C.T."/>
            <person name="Hug L.A."/>
            <person name="Sharon I."/>
            <person name="Castelle C.J."/>
            <person name="Probst A.J."/>
            <person name="Thomas B.C."/>
            <person name="Singh A."/>
            <person name="Wilkins M.J."/>
            <person name="Karaoz U."/>
            <person name="Brodie E.L."/>
            <person name="Williams K.H."/>
            <person name="Hubbard S.S."/>
            <person name="Banfield J.F."/>
        </authorList>
    </citation>
    <scope>NUCLEOTIDE SEQUENCE [LARGE SCALE GENOMIC DNA]</scope>
</reference>
<dbReference type="STRING" id="1802685.A3C88_01105"/>
<keyword evidence="2" id="KW-1133">Transmembrane helix</keyword>
<evidence type="ECO:0000256" key="1">
    <source>
        <dbReference type="SAM" id="Coils"/>
    </source>
</evidence>
<dbReference type="EMBL" id="MGJZ01000008">
    <property type="protein sequence ID" value="OGN17520.1"/>
    <property type="molecule type" value="Genomic_DNA"/>
</dbReference>
<dbReference type="Proteomes" id="UP000178117">
    <property type="component" value="Unassembled WGS sequence"/>
</dbReference>
<evidence type="ECO:0000313" key="3">
    <source>
        <dbReference type="EMBL" id="OGN17520.1"/>
    </source>
</evidence>
<feature type="transmembrane region" description="Helical" evidence="2">
    <location>
        <begin position="100"/>
        <end position="121"/>
    </location>
</feature>
<proteinExistence type="predicted"/>
<name>A0A1F8FXW1_9BACT</name>
<evidence type="ECO:0000256" key="2">
    <source>
        <dbReference type="SAM" id="Phobius"/>
    </source>
</evidence>
<organism evidence="3 4">
    <name type="scientific">Candidatus Yanofskybacteria bacterium RIFCSPHIGHO2_02_FULL_50_12</name>
    <dbReference type="NCBI Taxonomy" id="1802685"/>
    <lineage>
        <taxon>Bacteria</taxon>
        <taxon>Candidatus Yanofskyibacteriota</taxon>
    </lineage>
</organism>
<feature type="coiled-coil region" evidence="1">
    <location>
        <begin position="59"/>
        <end position="86"/>
    </location>
</feature>
<protein>
    <submittedName>
        <fullName evidence="3">Uncharacterized protein</fullName>
    </submittedName>
</protein>
<accession>A0A1F8FXW1</accession>
<keyword evidence="2" id="KW-0472">Membrane</keyword>